<dbReference type="InterPro" id="IPR013087">
    <property type="entry name" value="Znf_C2H2_type"/>
</dbReference>
<organism evidence="1 2">
    <name type="scientific">Paramuricea clavata</name>
    <name type="common">Red gorgonian</name>
    <name type="synonym">Violescent sea-whip</name>
    <dbReference type="NCBI Taxonomy" id="317549"/>
    <lineage>
        <taxon>Eukaryota</taxon>
        <taxon>Metazoa</taxon>
        <taxon>Cnidaria</taxon>
        <taxon>Anthozoa</taxon>
        <taxon>Octocorallia</taxon>
        <taxon>Malacalcyonacea</taxon>
        <taxon>Plexauridae</taxon>
        <taxon>Paramuricea</taxon>
    </lineage>
</organism>
<dbReference type="PROSITE" id="PS00028">
    <property type="entry name" value="ZINC_FINGER_C2H2_1"/>
    <property type="match status" value="1"/>
</dbReference>
<dbReference type="AlphaFoldDB" id="A0A6S7LBA9"/>
<dbReference type="Proteomes" id="UP001152795">
    <property type="component" value="Unassembled WGS sequence"/>
</dbReference>
<name>A0A6S7LBA9_PARCT</name>
<evidence type="ECO:0000313" key="1">
    <source>
        <dbReference type="EMBL" id="CAB4034932.1"/>
    </source>
</evidence>
<comment type="caution">
    <text evidence="1">The sequence shown here is derived from an EMBL/GenBank/DDBJ whole genome shotgun (WGS) entry which is preliminary data.</text>
</comment>
<gene>
    <name evidence="1" type="ORF">PACLA_8A086416</name>
</gene>
<sequence length="365" mass="42039">MSMESSVIEHMEMDEDDSFAFCEGDGAFHSAFEDDFEQTLAMLDMDVEEVMIGVENSHEEVEGNKQFPCEFCEKICKSKGGRTKHQRSKHMAELEESSTSSSTRDVVITMDKTRDIIRDIGRYLTDEKLYKPEQAAEVFKLEPSETFVKFLNDLLLKLKRKKSKDKFLKEFYGNTNANWHEYFHPYPDKKMVFLMLIHLPERLLICIEQDKGPSDSEEEISLSLQEHGPLSYLAGYVIRSFVSKKGGLWSPHSWRVSIMEVSELVFRTHTNKDKVTRLPVDKIVNEVLASSLVKSLWCNIIANCDVEITKECQSLCLENIVKLYVTVRCFSFAKDIVNKYKSSEGVKGKKALRKDLKKASSELKY</sequence>
<reference evidence="1" key="1">
    <citation type="submission" date="2020-04" db="EMBL/GenBank/DDBJ databases">
        <authorList>
            <person name="Alioto T."/>
            <person name="Alioto T."/>
            <person name="Gomez Garrido J."/>
        </authorList>
    </citation>
    <scope>NUCLEOTIDE SEQUENCE</scope>
    <source>
        <strain evidence="1">A484AB</strain>
    </source>
</reference>
<accession>A0A6S7LBA9</accession>
<protein>
    <submittedName>
        <fullName evidence="1">Uncharacterized protein LOC111319433</fullName>
    </submittedName>
</protein>
<proteinExistence type="predicted"/>
<evidence type="ECO:0000313" key="2">
    <source>
        <dbReference type="Proteomes" id="UP001152795"/>
    </source>
</evidence>
<dbReference type="EMBL" id="CACRXK020020546">
    <property type="protein sequence ID" value="CAB4034932.1"/>
    <property type="molecule type" value="Genomic_DNA"/>
</dbReference>
<keyword evidence="2" id="KW-1185">Reference proteome</keyword>